<evidence type="ECO:0000256" key="5">
    <source>
        <dbReference type="ARBA" id="ARBA00022448"/>
    </source>
</evidence>
<dbReference type="eggNOG" id="KOG0845">
    <property type="taxonomic scope" value="Eukaryota"/>
</dbReference>
<dbReference type="Ensembl" id="ENSCSAVT00000007984.1">
    <property type="protein sequence ID" value="ENSCSAVP00000007879.1"/>
    <property type="gene ID" value="ENSCSAVG00000004705.1"/>
</dbReference>
<dbReference type="GO" id="GO:0044614">
    <property type="term" value="C:nuclear pore cytoplasmic filaments"/>
    <property type="evidence" value="ECO:0007669"/>
    <property type="project" value="TreeGrafter"/>
</dbReference>
<evidence type="ECO:0000256" key="8">
    <source>
        <dbReference type="ARBA" id="ARBA00023010"/>
    </source>
</evidence>
<name>H2YRB9_CIOSA</name>
<dbReference type="Pfam" id="PF04096">
    <property type="entry name" value="Nucleoporin2"/>
    <property type="match status" value="1"/>
</dbReference>
<keyword evidence="5" id="KW-0813">Transport</keyword>
<dbReference type="SUPFAM" id="SSF82215">
    <property type="entry name" value="C-terminal autoproteolytic domain of nucleoporin nup98"/>
    <property type="match status" value="1"/>
</dbReference>
<dbReference type="InterPro" id="IPR007230">
    <property type="entry name" value="Nup98_auto-Pept-S59_dom"/>
</dbReference>
<feature type="domain" description="Peptidase S59" evidence="11">
    <location>
        <begin position="645"/>
        <end position="712"/>
    </location>
</feature>
<dbReference type="FunFam" id="1.10.10.2360:FF:000001">
    <property type="entry name" value="Nuclear pore complex protein Nup98-Nup96"/>
    <property type="match status" value="1"/>
</dbReference>
<dbReference type="InParanoid" id="H2YRB9"/>
<dbReference type="STRING" id="51511.ENSCSAVP00000007879"/>
<evidence type="ECO:0000256" key="10">
    <source>
        <dbReference type="ARBA" id="ARBA00023242"/>
    </source>
</evidence>
<dbReference type="InterPro" id="IPR037665">
    <property type="entry name" value="Nucleoporin_S59-like"/>
</dbReference>
<evidence type="ECO:0000256" key="4">
    <source>
        <dbReference type="ARBA" id="ARBA00013472"/>
    </source>
</evidence>
<organism evidence="12 13">
    <name type="scientific">Ciona savignyi</name>
    <name type="common">Pacific transparent sea squirt</name>
    <dbReference type="NCBI Taxonomy" id="51511"/>
    <lineage>
        <taxon>Eukaryota</taxon>
        <taxon>Metazoa</taxon>
        <taxon>Chordata</taxon>
        <taxon>Tunicata</taxon>
        <taxon>Ascidiacea</taxon>
        <taxon>Phlebobranchia</taxon>
        <taxon>Cionidae</taxon>
        <taxon>Ciona</taxon>
    </lineage>
</organism>
<evidence type="ECO:0000256" key="9">
    <source>
        <dbReference type="ARBA" id="ARBA00023132"/>
    </source>
</evidence>
<evidence type="ECO:0000256" key="6">
    <source>
        <dbReference type="ARBA" id="ARBA00022816"/>
    </source>
</evidence>
<dbReference type="GO" id="GO:0006606">
    <property type="term" value="P:protein import into nucleus"/>
    <property type="evidence" value="ECO:0007669"/>
    <property type="project" value="TreeGrafter"/>
</dbReference>
<dbReference type="HOGENOM" id="CLU_007984_0_0_1"/>
<reference evidence="13" key="1">
    <citation type="submission" date="2003-08" db="EMBL/GenBank/DDBJ databases">
        <authorList>
            <person name="Birren B."/>
            <person name="Nusbaum C."/>
            <person name="Abebe A."/>
            <person name="Abouelleil A."/>
            <person name="Adekoya E."/>
            <person name="Ait-zahra M."/>
            <person name="Allen N."/>
            <person name="Allen T."/>
            <person name="An P."/>
            <person name="Anderson M."/>
            <person name="Anderson S."/>
            <person name="Arachchi H."/>
            <person name="Armbruster J."/>
            <person name="Bachantsang P."/>
            <person name="Baldwin J."/>
            <person name="Barry A."/>
            <person name="Bayul T."/>
            <person name="Blitshsteyn B."/>
            <person name="Bloom T."/>
            <person name="Blye J."/>
            <person name="Boguslavskiy L."/>
            <person name="Borowsky M."/>
            <person name="Boukhgalter B."/>
            <person name="Brunache A."/>
            <person name="Butler J."/>
            <person name="Calixte N."/>
            <person name="Calvo S."/>
            <person name="Camarata J."/>
            <person name="Campo K."/>
            <person name="Chang J."/>
            <person name="Cheshatsang Y."/>
            <person name="Citroen M."/>
            <person name="Collymore A."/>
            <person name="Considine T."/>
            <person name="Cook A."/>
            <person name="Cooke P."/>
            <person name="Corum B."/>
            <person name="Cuomo C."/>
            <person name="David R."/>
            <person name="Dawoe T."/>
            <person name="Degray S."/>
            <person name="Dodge S."/>
            <person name="Dooley K."/>
            <person name="Dorje P."/>
            <person name="Dorjee K."/>
            <person name="Dorris L."/>
            <person name="Duffey N."/>
            <person name="Dupes A."/>
            <person name="Elkins T."/>
            <person name="Engels R."/>
            <person name="Erickson J."/>
            <person name="Farina A."/>
            <person name="Faro S."/>
            <person name="Ferreira P."/>
            <person name="Fischer H."/>
            <person name="Fitzgerald M."/>
            <person name="Foley K."/>
            <person name="Gage D."/>
            <person name="Galagan J."/>
            <person name="Gearin G."/>
            <person name="Gnerre S."/>
            <person name="Gnirke A."/>
            <person name="Goyette A."/>
            <person name="Graham J."/>
            <person name="Grandbois E."/>
            <person name="Gyaltsen K."/>
            <person name="Hafez N."/>
            <person name="Hagopian D."/>
            <person name="Hagos B."/>
            <person name="Hall J."/>
            <person name="Hatcher B."/>
            <person name="Heller A."/>
            <person name="Higgins H."/>
            <person name="Honan T."/>
            <person name="Horn A."/>
            <person name="Houde N."/>
            <person name="Hughes L."/>
            <person name="Hulme W."/>
            <person name="Husby E."/>
            <person name="Iliev I."/>
            <person name="Jaffe D."/>
            <person name="Jones C."/>
            <person name="Kamal M."/>
            <person name="Kamat A."/>
            <person name="Kamvysselis M."/>
            <person name="Karlsson E."/>
            <person name="Kells C."/>
            <person name="Kieu A."/>
            <person name="Kisner P."/>
            <person name="Kodira C."/>
            <person name="Kulbokas E."/>
            <person name="Labutti K."/>
            <person name="Lama D."/>
            <person name="Landers T."/>
            <person name="Leger J."/>
            <person name="Levine S."/>
            <person name="Lewis D."/>
            <person name="Lewis T."/>
            <person name="Lindblad-toh K."/>
            <person name="Liu X."/>
            <person name="Lokyitsang T."/>
            <person name="Lokyitsang Y."/>
            <person name="Lucien O."/>
            <person name="Lui A."/>
            <person name="Ma L.J."/>
            <person name="Mabbitt R."/>
            <person name="Macdonald J."/>
            <person name="Maclean C."/>
            <person name="Major J."/>
            <person name="Manning J."/>
            <person name="Marabella R."/>
            <person name="Maru K."/>
            <person name="Matthews C."/>
            <person name="Mauceli E."/>
            <person name="Mccarthy M."/>
            <person name="Mcdonough S."/>
            <person name="Mcghee T."/>
            <person name="Meldrim J."/>
            <person name="Meneus L."/>
            <person name="Mesirov J."/>
            <person name="Mihalev A."/>
            <person name="Mihova T."/>
            <person name="Mikkelsen T."/>
            <person name="Mlenga V."/>
            <person name="Moru K."/>
            <person name="Mozes J."/>
            <person name="Mulrain L."/>
            <person name="Munson G."/>
            <person name="Naylor J."/>
            <person name="Newes C."/>
            <person name="Nguyen C."/>
            <person name="Nguyen N."/>
            <person name="Nguyen T."/>
            <person name="Nicol R."/>
            <person name="Nielsen C."/>
            <person name="Nizzari M."/>
            <person name="Norbu C."/>
            <person name="Norbu N."/>
            <person name="O'donnell P."/>
            <person name="Okoawo O."/>
            <person name="O'leary S."/>
            <person name="Omotosho B."/>
            <person name="O'neill K."/>
            <person name="Osman S."/>
            <person name="Parker S."/>
            <person name="Perrin D."/>
            <person name="Phunkhang P."/>
            <person name="Piqani B."/>
            <person name="Purcell S."/>
            <person name="Rachupka T."/>
            <person name="Ramasamy U."/>
            <person name="Rameau R."/>
            <person name="Ray V."/>
            <person name="Raymond C."/>
            <person name="Retta R."/>
            <person name="Richardson S."/>
            <person name="Rise C."/>
            <person name="Rodriguez J."/>
            <person name="Rogers J."/>
            <person name="Rogov P."/>
            <person name="Rutman M."/>
            <person name="Schupbach R."/>
            <person name="Seaman C."/>
            <person name="Settipalli S."/>
            <person name="Sharpe T."/>
            <person name="Sheridan J."/>
            <person name="Sherpa N."/>
            <person name="Shi J."/>
            <person name="Smirnov S."/>
            <person name="Smith C."/>
            <person name="Sougnez C."/>
            <person name="Spencer B."/>
            <person name="Stalker J."/>
            <person name="Stange-thomann N."/>
            <person name="Stavropoulos S."/>
            <person name="Stetson K."/>
            <person name="Stone C."/>
            <person name="Stone S."/>
            <person name="Stubbs M."/>
            <person name="Talamas J."/>
            <person name="Tchuinga P."/>
            <person name="Tenzing P."/>
            <person name="Tesfaye S."/>
            <person name="Theodore J."/>
            <person name="Thoulutsang Y."/>
            <person name="Topham K."/>
            <person name="Towey S."/>
            <person name="Tsamla T."/>
            <person name="Tsomo N."/>
            <person name="Vallee D."/>
            <person name="Vassiliev H."/>
            <person name="Venkataraman V."/>
            <person name="Vinson J."/>
            <person name="Vo A."/>
            <person name="Wade C."/>
            <person name="Wang S."/>
            <person name="Wangchuk T."/>
            <person name="Wangdi T."/>
            <person name="Whittaker C."/>
            <person name="Wilkinson J."/>
            <person name="Wu Y."/>
            <person name="Wyman D."/>
            <person name="Yadav S."/>
            <person name="Yang S."/>
            <person name="Yang X."/>
            <person name="Yeager S."/>
            <person name="Yee E."/>
            <person name="Young G."/>
            <person name="Zainoun J."/>
            <person name="Zembeck L."/>
            <person name="Zimmer A."/>
            <person name="Zody M."/>
            <person name="Lander E."/>
        </authorList>
    </citation>
    <scope>NUCLEOTIDE SEQUENCE [LARGE SCALE GENOMIC DNA]</scope>
</reference>
<dbReference type="Gene3D" id="3.30.1610.10">
    <property type="entry name" value="Peptidase S59, nucleoporin"/>
    <property type="match status" value="1"/>
</dbReference>
<proteinExistence type="inferred from homology"/>
<reference evidence="12" key="2">
    <citation type="submission" date="2025-08" db="UniProtKB">
        <authorList>
            <consortium name="Ensembl"/>
        </authorList>
    </citation>
    <scope>IDENTIFICATION</scope>
</reference>
<dbReference type="Pfam" id="PF21240">
    <property type="entry name" value="Nup98_GLEBS"/>
    <property type="match status" value="1"/>
</dbReference>
<keyword evidence="9" id="KW-0906">Nuclear pore complex</keyword>
<dbReference type="Proteomes" id="UP000007875">
    <property type="component" value="Unassembled WGS sequence"/>
</dbReference>
<dbReference type="OMA" id="GDILWPG"/>
<keyword evidence="7" id="KW-0653">Protein transport</keyword>
<dbReference type="PROSITE" id="PS51434">
    <property type="entry name" value="NUP_C"/>
    <property type="match status" value="1"/>
</dbReference>
<dbReference type="PANTHER" id="PTHR23198:SF6">
    <property type="entry name" value="NUCLEAR PORE COMPLEX PROTEIN NUP98-NUP96"/>
    <property type="match status" value="1"/>
</dbReference>
<evidence type="ECO:0000256" key="1">
    <source>
        <dbReference type="ARBA" id="ARBA00004567"/>
    </source>
</evidence>
<dbReference type="GO" id="GO:0000973">
    <property type="term" value="P:post-transcriptional tethering of RNA polymerase II gene DNA at nuclear periphery"/>
    <property type="evidence" value="ECO:0007669"/>
    <property type="project" value="TreeGrafter"/>
</dbReference>
<evidence type="ECO:0000313" key="12">
    <source>
        <dbReference type="Ensembl" id="ENSCSAVP00000007879.1"/>
    </source>
</evidence>
<evidence type="ECO:0000256" key="2">
    <source>
        <dbReference type="ARBA" id="ARBA00004620"/>
    </source>
</evidence>
<keyword evidence="8" id="KW-0811">Translocation</keyword>
<accession>H2YRB9</accession>
<keyword evidence="13" id="KW-1185">Reference proteome</keyword>
<dbReference type="GO" id="GO:0008139">
    <property type="term" value="F:nuclear localization sequence binding"/>
    <property type="evidence" value="ECO:0007669"/>
    <property type="project" value="TreeGrafter"/>
</dbReference>
<dbReference type="Gene3D" id="1.10.10.2360">
    <property type="match status" value="1"/>
</dbReference>
<dbReference type="GeneTree" id="ENSGT00550000074799"/>
<protein>
    <recommendedName>
        <fullName evidence="4">Nuclear pore complex protein Nup98-Nup96</fullName>
    </recommendedName>
</protein>
<dbReference type="AlphaFoldDB" id="H2YRB9"/>
<dbReference type="GO" id="GO:0031965">
    <property type="term" value="C:nuclear membrane"/>
    <property type="evidence" value="ECO:0007669"/>
    <property type="project" value="UniProtKB-SubCell"/>
</dbReference>
<sequence length="712" mass="73463">SGGGNLFGTKTTSSGGMFGSTNTFGATTSSGFTFGSNTNTMSIFGTPAAKTSGGLFSTPATQQQGFGSTASSGFGFGRTAGTTPFGTTTTSSFGGGLFGATSSHGTTVKFNPTTGSDTMVKGGVQSSITTKHQCITAMKEYEGKSVEELRVEDYIAGRKGPGTGSTLSQPASSGFNFGQKTTSASTGFFGSSTAKIQQSYLMFKSIYSQPAFGTAGAGLFNNPTNSSSLFQSKSFGAPTTASTGFTFGGTSTAGSLFGNTAKPTGSVFGTASTSSGGLFDSSSTGAAFGSTNNTFGAGGSLFGNKTTGFGTNISSGGFGGGSLFGQTPKTTSSIFSSSTFGQNNTGSTLFGGSKPTFGNKTGGNLFGTAAPAQNTFSGHDFITYISVMKGFNFAGGNTGVGLTSSSAPMFNQASNTTSILTSNNQQSADMLQALISAPFGDSPLFKNALLEPSRKKELLKPTNPAAQKAAIQSPVYRVSPAPVNKIKPKVRGVHMGAQGKPHQLFAGLDHDRGCRNHQSNLISFIFRSSVKRLAIKVTPNTGSFPGTPNVLTTSTHGSSGDIEQGHPVVARSLDHNLDDTMVALNVHPPRSMTSQTTSPTAIASPAAATSSIATREQLQLIENNENVVDDEITYDKHPGGIILTRPGYFTIPSMKELAKATDHNGVCKVSDFTVYGSVFFEGELELTNMDLDSIVHIRRKEITVYPDDNDKP</sequence>
<dbReference type="GO" id="GO:0006405">
    <property type="term" value="P:RNA export from nucleus"/>
    <property type="evidence" value="ECO:0007669"/>
    <property type="project" value="TreeGrafter"/>
</dbReference>
<dbReference type="PANTHER" id="PTHR23198">
    <property type="entry name" value="NUCLEOPORIN"/>
    <property type="match status" value="1"/>
</dbReference>
<keyword evidence="10" id="KW-0539">Nucleus</keyword>
<comment type="subcellular location">
    <subcellularLocation>
        <location evidence="2">Nucleus membrane</location>
        <topology evidence="2">Peripheral membrane protein</topology>
        <orientation evidence="2">Nucleoplasmic side</orientation>
    </subcellularLocation>
    <subcellularLocation>
        <location evidence="1">Nucleus</location>
        <location evidence="1">Nuclear pore complex</location>
    </subcellularLocation>
</comment>
<keyword evidence="6" id="KW-0509">mRNA transport</keyword>
<evidence type="ECO:0000256" key="3">
    <source>
        <dbReference type="ARBA" id="ARBA00008926"/>
    </source>
</evidence>
<dbReference type="GO" id="GO:0051028">
    <property type="term" value="P:mRNA transport"/>
    <property type="evidence" value="ECO:0007669"/>
    <property type="project" value="UniProtKB-KW"/>
</dbReference>
<dbReference type="GO" id="GO:0034398">
    <property type="term" value="P:telomere tethering at nuclear periphery"/>
    <property type="evidence" value="ECO:0007669"/>
    <property type="project" value="TreeGrafter"/>
</dbReference>
<dbReference type="GO" id="GO:0017056">
    <property type="term" value="F:structural constituent of nuclear pore"/>
    <property type="evidence" value="ECO:0007669"/>
    <property type="project" value="InterPro"/>
</dbReference>
<evidence type="ECO:0000256" key="7">
    <source>
        <dbReference type="ARBA" id="ARBA00022927"/>
    </source>
</evidence>
<dbReference type="InterPro" id="IPR036903">
    <property type="entry name" value="Nup98_auto-Pept-S59_dom_sf"/>
</dbReference>
<comment type="similarity">
    <text evidence="3">Belongs to the nucleoporin GLFG family.</text>
</comment>
<evidence type="ECO:0000313" key="13">
    <source>
        <dbReference type="Proteomes" id="UP000007875"/>
    </source>
</evidence>
<dbReference type="GO" id="GO:0003723">
    <property type="term" value="F:RNA binding"/>
    <property type="evidence" value="ECO:0007669"/>
    <property type="project" value="TreeGrafter"/>
</dbReference>
<reference evidence="12" key="3">
    <citation type="submission" date="2025-09" db="UniProtKB">
        <authorList>
            <consortium name="Ensembl"/>
        </authorList>
    </citation>
    <scope>IDENTIFICATION</scope>
</reference>
<evidence type="ECO:0000259" key="11">
    <source>
        <dbReference type="PROSITE" id="PS51434"/>
    </source>
</evidence>